<keyword evidence="3" id="KW-1185">Reference proteome</keyword>
<dbReference type="Proteomes" id="UP001501771">
    <property type="component" value="Unassembled WGS sequence"/>
</dbReference>
<evidence type="ECO:0000256" key="1">
    <source>
        <dbReference type="SAM" id="Phobius"/>
    </source>
</evidence>
<evidence type="ECO:0000313" key="2">
    <source>
        <dbReference type="EMBL" id="GAA2135770.1"/>
    </source>
</evidence>
<sequence length="254" mass="25943">MADLSTAPIRTVIVRITIGAFSLAALMGVIALIGGGAFGATEGRILLTTLLVGVSSVAVLCYLATAGTPYQWVGVLGGVVLVAPVLTALVMIWHDFDTTPSELESKTFGVGTVVAATLAQVCLLLALGARARPAVRRILVATIALAGVLAGLVSAMVLGYDDPGSGYLRFLGVVAILDVLGTVVVAALTRFGVSPRPQAPTVLAVPFGLTGRVVALAERTGRHPEDVVGEAVERYLAAAELPAADENEPGARAH</sequence>
<feature type="transmembrane region" description="Helical" evidence="1">
    <location>
        <begin position="139"/>
        <end position="160"/>
    </location>
</feature>
<evidence type="ECO:0000313" key="3">
    <source>
        <dbReference type="Proteomes" id="UP001501771"/>
    </source>
</evidence>
<organism evidence="2 3">
    <name type="scientific">Nocardioides koreensis</name>
    <dbReference type="NCBI Taxonomy" id="433651"/>
    <lineage>
        <taxon>Bacteria</taxon>
        <taxon>Bacillati</taxon>
        <taxon>Actinomycetota</taxon>
        <taxon>Actinomycetes</taxon>
        <taxon>Propionibacteriales</taxon>
        <taxon>Nocardioidaceae</taxon>
        <taxon>Nocardioides</taxon>
    </lineage>
</organism>
<reference evidence="2 3" key="1">
    <citation type="journal article" date="2019" name="Int. J. Syst. Evol. Microbiol.">
        <title>The Global Catalogue of Microorganisms (GCM) 10K type strain sequencing project: providing services to taxonomists for standard genome sequencing and annotation.</title>
        <authorList>
            <consortium name="The Broad Institute Genomics Platform"/>
            <consortium name="The Broad Institute Genome Sequencing Center for Infectious Disease"/>
            <person name="Wu L."/>
            <person name="Ma J."/>
        </authorList>
    </citation>
    <scope>NUCLEOTIDE SEQUENCE [LARGE SCALE GENOMIC DNA]</scope>
    <source>
        <strain evidence="2 3">JCM 16022</strain>
    </source>
</reference>
<proteinExistence type="predicted"/>
<keyword evidence="1" id="KW-1133">Transmembrane helix</keyword>
<dbReference type="EMBL" id="BAAAQR010000001">
    <property type="protein sequence ID" value="GAA2135770.1"/>
    <property type="molecule type" value="Genomic_DNA"/>
</dbReference>
<feature type="transmembrane region" description="Helical" evidence="1">
    <location>
        <begin position="166"/>
        <end position="188"/>
    </location>
</feature>
<name>A0ABN2Z2F7_9ACTN</name>
<gene>
    <name evidence="2" type="ORF">GCM10009844_01370</name>
</gene>
<accession>A0ABN2Z2F7</accession>
<feature type="transmembrane region" description="Helical" evidence="1">
    <location>
        <begin position="72"/>
        <end position="93"/>
    </location>
</feature>
<feature type="transmembrane region" description="Helical" evidence="1">
    <location>
        <begin position="45"/>
        <end position="65"/>
    </location>
</feature>
<feature type="transmembrane region" description="Helical" evidence="1">
    <location>
        <begin position="108"/>
        <end position="127"/>
    </location>
</feature>
<dbReference type="RefSeq" id="WP_344146036.1">
    <property type="nucleotide sequence ID" value="NZ_BAAAQR010000001.1"/>
</dbReference>
<keyword evidence="1" id="KW-0472">Membrane</keyword>
<feature type="transmembrane region" description="Helical" evidence="1">
    <location>
        <begin position="12"/>
        <end position="33"/>
    </location>
</feature>
<protein>
    <submittedName>
        <fullName evidence="2">Uncharacterized protein</fullName>
    </submittedName>
</protein>
<keyword evidence="1" id="KW-0812">Transmembrane</keyword>
<comment type="caution">
    <text evidence="2">The sequence shown here is derived from an EMBL/GenBank/DDBJ whole genome shotgun (WGS) entry which is preliminary data.</text>
</comment>